<dbReference type="PANTHER" id="PTHR48079:SF3">
    <property type="entry name" value="NAD-DEPENDENT EPIMERASE_DEHYDRATASE DOMAIN-CONTAINING PROTEIN"/>
    <property type="match status" value="1"/>
</dbReference>
<reference evidence="2 3" key="1">
    <citation type="submission" date="2016-04" db="EMBL/GenBank/DDBJ databases">
        <title>A degradative enzymes factory behind the ericoid mycorrhizal symbiosis.</title>
        <authorList>
            <consortium name="DOE Joint Genome Institute"/>
            <person name="Martino E."/>
            <person name="Morin E."/>
            <person name="Grelet G."/>
            <person name="Kuo A."/>
            <person name="Kohler A."/>
            <person name="Daghino S."/>
            <person name="Barry K."/>
            <person name="Choi C."/>
            <person name="Cichocki N."/>
            <person name="Clum A."/>
            <person name="Copeland A."/>
            <person name="Hainaut M."/>
            <person name="Haridas S."/>
            <person name="Labutti K."/>
            <person name="Lindquist E."/>
            <person name="Lipzen A."/>
            <person name="Khouja H.-R."/>
            <person name="Murat C."/>
            <person name="Ohm R."/>
            <person name="Olson A."/>
            <person name="Spatafora J."/>
            <person name="Veneault-Fourrey C."/>
            <person name="Henrissat B."/>
            <person name="Grigoriev I."/>
            <person name="Martin F."/>
            <person name="Perotto S."/>
        </authorList>
    </citation>
    <scope>NUCLEOTIDE SEQUENCE [LARGE SCALE GENOMIC DNA]</scope>
    <source>
        <strain evidence="2 3">E</strain>
    </source>
</reference>
<dbReference type="SUPFAM" id="SSF51735">
    <property type="entry name" value="NAD(P)-binding Rossmann-fold domains"/>
    <property type="match status" value="1"/>
</dbReference>
<dbReference type="GO" id="GO:0005737">
    <property type="term" value="C:cytoplasm"/>
    <property type="evidence" value="ECO:0007669"/>
    <property type="project" value="TreeGrafter"/>
</dbReference>
<accession>A0A2J6SP85</accession>
<proteinExistence type="predicted"/>
<name>A0A2J6SP85_9HELO</name>
<dbReference type="InParanoid" id="A0A2J6SP85"/>
<keyword evidence="3" id="KW-1185">Reference proteome</keyword>
<evidence type="ECO:0000313" key="3">
    <source>
        <dbReference type="Proteomes" id="UP000235371"/>
    </source>
</evidence>
<dbReference type="RefSeq" id="XP_024729486.1">
    <property type="nucleotide sequence ID" value="XM_024872967.1"/>
</dbReference>
<dbReference type="AlphaFoldDB" id="A0A2J6SP85"/>
<dbReference type="STRING" id="1095630.A0A2J6SP85"/>
<gene>
    <name evidence="2" type="ORF">K444DRAFT_479150</name>
</gene>
<organism evidence="2 3">
    <name type="scientific">Hyaloscypha bicolor E</name>
    <dbReference type="NCBI Taxonomy" id="1095630"/>
    <lineage>
        <taxon>Eukaryota</taxon>
        <taxon>Fungi</taxon>
        <taxon>Dikarya</taxon>
        <taxon>Ascomycota</taxon>
        <taxon>Pezizomycotina</taxon>
        <taxon>Leotiomycetes</taxon>
        <taxon>Helotiales</taxon>
        <taxon>Hyaloscyphaceae</taxon>
        <taxon>Hyaloscypha</taxon>
        <taxon>Hyaloscypha bicolor</taxon>
    </lineage>
</organism>
<dbReference type="GeneID" id="36581047"/>
<dbReference type="Proteomes" id="UP000235371">
    <property type="component" value="Unassembled WGS sequence"/>
</dbReference>
<sequence>MPNILILGATGYIGSALSQSLLRSGNRLVYGHARTPEKAKALQRDEITSILAPSLTSPSLINAIATHRIDIIVDVAGADKETFDLLNLVKKAGAERLENAQREGVLVPKLGFIYCSGTWVHGSSLLPVNDLMPVGTASAPLPPAELVAWRTGLEKEVLNARDVLDVAIVRPALVYGRSSAIWTSLFSPLLQAAQGQGEGNSASSAAVKIQADDDSRPGLVHVDDVASGFHCAVDKLSMIAGTGVYPVFDLQTSQEDMRGILGAAARELGWKGGVELVGAGEDLFTRAMCTTGNCSSGRAKIILGWTPRREGFVQGMGVFVRA</sequence>
<dbReference type="EMBL" id="KZ613900">
    <property type="protein sequence ID" value="PMD52582.1"/>
    <property type="molecule type" value="Genomic_DNA"/>
</dbReference>
<protein>
    <submittedName>
        <fullName evidence="2">NAD(P)-binding protein</fullName>
    </submittedName>
</protein>
<dbReference type="InterPro" id="IPR001509">
    <property type="entry name" value="Epimerase_deHydtase"/>
</dbReference>
<dbReference type="PANTHER" id="PTHR48079">
    <property type="entry name" value="PROTEIN YEEZ"/>
    <property type="match status" value="1"/>
</dbReference>
<dbReference type="GO" id="GO:0004029">
    <property type="term" value="F:aldehyde dehydrogenase (NAD+) activity"/>
    <property type="evidence" value="ECO:0007669"/>
    <property type="project" value="TreeGrafter"/>
</dbReference>
<feature type="domain" description="NAD-dependent epimerase/dehydratase" evidence="1">
    <location>
        <begin position="4"/>
        <end position="77"/>
    </location>
</feature>
<dbReference type="Gene3D" id="3.40.50.720">
    <property type="entry name" value="NAD(P)-binding Rossmann-like Domain"/>
    <property type="match status" value="1"/>
</dbReference>
<dbReference type="InterPro" id="IPR036291">
    <property type="entry name" value="NAD(P)-bd_dom_sf"/>
</dbReference>
<feature type="non-terminal residue" evidence="2">
    <location>
        <position position="322"/>
    </location>
</feature>
<dbReference type="Pfam" id="PF01370">
    <property type="entry name" value="Epimerase"/>
    <property type="match status" value="1"/>
</dbReference>
<dbReference type="OrthoDB" id="10000533at2759"/>
<dbReference type="InterPro" id="IPR051783">
    <property type="entry name" value="NAD(P)-dependent_oxidoreduct"/>
</dbReference>
<evidence type="ECO:0000313" key="2">
    <source>
        <dbReference type="EMBL" id="PMD52582.1"/>
    </source>
</evidence>
<evidence type="ECO:0000259" key="1">
    <source>
        <dbReference type="Pfam" id="PF01370"/>
    </source>
</evidence>